<evidence type="ECO:0000313" key="3">
    <source>
        <dbReference type="Proteomes" id="UP000325313"/>
    </source>
</evidence>
<accession>A0A5B0RM36</accession>
<feature type="region of interest" description="Disordered" evidence="1">
    <location>
        <begin position="1"/>
        <end position="22"/>
    </location>
</feature>
<evidence type="ECO:0000256" key="1">
    <source>
        <dbReference type="SAM" id="MobiDB-lite"/>
    </source>
</evidence>
<feature type="region of interest" description="Disordered" evidence="1">
    <location>
        <begin position="158"/>
        <end position="190"/>
    </location>
</feature>
<dbReference type="Proteomes" id="UP000325313">
    <property type="component" value="Unassembled WGS sequence"/>
</dbReference>
<sequence>MRRKRDEIPTETIPSKERASQCGALWRQLTREEQAQWKDQDYLDSLPAHNEPESTAPDASNTIESSSPARARRTLPRNRFSLKRWAHKVQRELRNLSTAHQVEGYLVLASRDPIRPVLLTGGSHMAEEFLDILASDTNQCNSFFNFVSGKQAVKDVSGLYPPSINPRKRRRGVDGDDPNCPHDLGSKKANDAEVRKLLRESLSKATHGAWQNGWPGTKTAAKLRKLGVTLSVQDNDQNITAANFCKRPSDMFIGQTQRILLAFSKGWVKITGPPQPDPSSIGLDPNEVDDSESGSEVNKATSSRPKKALPKRNAPPAKRAAITTAKAVYPRIGKIQQPRTVRKRRNTSPSSSSEEEEDQYSTDLSSSETTHDSSHDGHSNQE</sequence>
<gene>
    <name evidence="2" type="ORF">PGTUg99_034426</name>
</gene>
<protein>
    <submittedName>
        <fullName evidence="2">Uncharacterized protein</fullName>
    </submittedName>
</protein>
<dbReference type="AlphaFoldDB" id="A0A5B0RM36"/>
<feature type="region of interest" description="Disordered" evidence="1">
    <location>
        <begin position="271"/>
        <end position="382"/>
    </location>
</feature>
<feature type="compositionally biased region" description="Basic and acidic residues" evidence="1">
    <location>
        <begin position="1"/>
        <end position="19"/>
    </location>
</feature>
<organism evidence="2 3">
    <name type="scientific">Puccinia graminis f. sp. tritici</name>
    <dbReference type="NCBI Taxonomy" id="56615"/>
    <lineage>
        <taxon>Eukaryota</taxon>
        <taxon>Fungi</taxon>
        <taxon>Dikarya</taxon>
        <taxon>Basidiomycota</taxon>
        <taxon>Pucciniomycotina</taxon>
        <taxon>Pucciniomycetes</taxon>
        <taxon>Pucciniales</taxon>
        <taxon>Pucciniaceae</taxon>
        <taxon>Puccinia</taxon>
    </lineage>
</organism>
<feature type="compositionally biased region" description="Polar residues" evidence="1">
    <location>
        <begin position="57"/>
        <end position="68"/>
    </location>
</feature>
<feature type="compositionally biased region" description="Polar residues" evidence="1">
    <location>
        <begin position="294"/>
        <end position="303"/>
    </location>
</feature>
<comment type="caution">
    <text evidence="2">The sequence shown here is derived from an EMBL/GenBank/DDBJ whole genome shotgun (WGS) entry which is preliminary data.</text>
</comment>
<feature type="compositionally biased region" description="Low complexity" evidence="1">
    <location>
        <begin position="311"/>
        <end position="321"/>
    </location>
</feature>
<dbReference type="EMBL" id="VDEP01000170">
    <property type="protein sequence ID" value="KAA1126976.1"/>
    <property type="molecule type" value="Genomic_DNA"/>
</dbReference>
<name>A0A5B0RM36_PUCGR</name>
<reference evidence="2 3" key="1">
    <citation type="submission" date="2019-05" db="EMBL/GenBank/DDBJ databases">
        <title>Emergence of the Ug99 lineage of the wheat stem rust pathogen through somatic hybridization.</title>
        <authorList>
            <person name="Li F."/>
            <person name="Upadhyaya N.M."/>
            <person name="Sperschneider J."/>
            <person name="Matny O."/>
            <person name="Nguyen-Phuc H."/>
            <person name="Mago R."/>
            <person name="Raley C."/>
            <person name="Miller M.E."/>
            <person name="Silverstein K.A.T."/>
            <person name="Henningsen E."/>
            <person name="Hirsch C.D."/>
            <person name="Visser B."/>
            <person name="Pretorius Z.A."/>
            <person name="Steffenson B.J."/>
            <person name="Schwessinger B."/>
            <person name="Dodds P.N."/>
            <person name="Figueroa M."/>
        </authorList>
    </citation>
    <scope>NUCLEOTIDE SEQUENCE [LARGE SCALE GENOMIC DNA]</scope>
    <source>
        <strain evidence="2 3">Ug99</strain>
    </source>
</reference>
<feature type="compositionally biased region" description="Basic and acidic residues" evidence="1">
    <location>
        <begin position="369"/>
        <end position="382"/>
    </location>
</feature>
<feature type="region of interest" description="Disordered" evidence="1">
    <location>
        <begin position="37"/>
        <end position="74"/>
    </location>
</feature>
<proteinExistence type="predicted"/>
<evidence type="ECO:0000313" key="2">
    <source>
        <dbReference type="EMBL" id="KAA1126976.1"/>
    </source>
</evidence>
<dbReference type="CDD" id="cd00084">
    <property type="entry name" value="HMG-box_SF"/>
    <property type="match status" value="1"/>
</dbReference>